<evidence type="ECO:0000313" key="2">
    <source>
        <dbReference type="Proteomes" id="UP001497472"/>
    </source>
</evidence>
<dbReference type="EMBL" id="CAVLEF010000203">
    <property type="protein sequence ID" value="CAK1552969.1"/>
    <property type="molecule type" value="Genomic_DNA"/>
</dbReference>
<dbReference type="Proteomes" id="UP001497472">
    <property type="component" value="Unassembled WGS sequence"/>
</dbReference>
<gene>
    <name evidence="1" type="ORF">LNINA_LOCUS11992</name>
</gene>
<accession>A0AAV1JXZ1</accession>
<protein>
    <submittedName>
        <fullName evidence="1">Uncharacterized protein</fullName>
    </submittedName>
</protein>
<organism evidence="1 2">
    <name type="scientific">Leptosia nina</name>
    <dbReference type="NCBI Taxonomy" id="320188"/>
    <lineage>
        <taxon>Eukaryota</taxon>
        <taxon>Metazoa</taxon>
        <taxon>Ecdysozoa</taxon>
        <taxon>Arthropoda</taxon>
        <taxon>Hexapoda</taxon>
        <taxon>Insecta</taxon>
        <taxon>Pterygota</taxon>
        <taxon>Neoptera</taxon>
        <taxon>Endopterygota</taxon>
        <taxon>Lepidoptera</taxon>
        <taxon>Glossata</taxon>
        <taxon>Ditrysia</taxon>
        <taxon>Papilionoidea</taxon>
        <taxon>Pieridae</taxon>
        <taxon>Pierinae</taxon>
        <taxon>Leptosia</taxon>
    </lineage>
</organism>
<sequence>MVNNWSVQATEEKFATQPQLQLSDWTTGYQWAKTDTKIRVVHSTPASTTYLIPGNNSFKIGQAEKTFRLLSQVQLQAFDRPCNQTEIRDASIRGKVTTTRIKKKAWKANKSASCVNNPIMV</sequence>
<reference evidence="1 2" key="1">
    <citation type="submission" date="2023-11" db="EMBL/GenBank/DDBJ databases">
        <authorList>
            <person name="Okamura Y."/>
        </authorList>
    </citation>
    <scope>NUCLEOTIDE SEQUENCE [LARGE SCALE GENOMIC DNA]</scope>
</reference>
<proteinExistence type="predicted"/>
<comment type="caution">
    <text evidence="1">The sequence shown here is derived from an EMBL/GenBank/DDBJ whole genome shotgun (WGS) entry which is preliminary data.</text>
</comment>
<name>A0AAV1JXZ1_9NEOP</name>
<dbReference type="AlphaFoldDB" id="A0AAV1JXZ1"/>
<keyword evidence="2" id="KW-1185">Reference proteome</keyword>
<evidence type="ECO:0000313" key="1">
    <source>
        <dbReference type="EMBL" id="CAK1552969.1"/>
    </source>
</evidence>